<dbReference type="InterPro" id="IPR001119">
    <property type="entry name" value="SLH_dom"/>
</dbReference>
<dbReference type="OrthoDB" id="2630025at2"/>
<dbReference type="PROSITE" id="PS51272">
    <property type="entry name" value="SLH"/>
    <property type="match status" value="1"/>
</dbReference>
<evidence type="ECO:0000259" key="1">
    <source>
        <dbReference type="PROSITE" id="PS51272"/>
    </source>
</evidence>
<dbReference type="RefSeq" id="WP_158082124.1">
    <property type="nucleotide sequence ID" value="NZ_MBTG01000014.1"/>
</dbReference>
<dbReference type="Pfam" id="PF00395">
    <property type="entry name" value="SLH"/>
    <property type="match status" value="1"/>
</dbReference>
<evidence type="ECO:0000313" key="3">
    <source>
        <dbReference type="Proteomes" id="UP000190626"/>
    </source>
</evidence>
<organism evidence="2 3">
    <name type="scientific">Paenibacillus ferrarius</name>
    <dbReference type="NCBI Taxonomy" id="1469647"/>
    <lineage>
        <taxon>Bacteria</taxon>
        <taxon>Bacillati</taxon>
        <taxon>Bacillota</taxon>
        <taxon>Bacilli</taxon>
        <taxon>Bacillales</taxon>
        <taxon>Paenibacillaceae</taxon>
        <taxon>Paenibacillus</taxon>
    </lineage>
</organism>
<sequence>MIRKQKLIGMVGILGICGLMFGSSVLADSSKYEDVPDGYLYKSYIEELSARKLVEGTADGRFSPDSPLTREQFAKLAVTVFGLPAANGDVPFQD</sequence>
<dbReference type="AlphaFoldDB" id="A0A1V4HJF3"/>
<evidence type="ECO:0000313" key="2">
    <source>
        <dbReference type="EMBL" id="OPH56983.1"/>
    </source>
</evidence>
<comment type="caution">
    <text evidence="2">The sequence shown here is derived from an EMBL/GenBank/DDBJ whole genome shotgun (WGS) entry which is preliminary data.</text>
</comment>
<gene>
    <name evidence="2" type="ORF">BC351_26605</name>
</gene>
<dbReference type="EMBL" id="MBTG01000014">
    <property type="protein sequence ID" value="OPH56983.1"/>
    <property type="molecule type" value="Genomic_DNA"/>
</dbReference>
<accession>A0A1V4HJF3</accession>
<reference evidence="3" key="1">
    <citation type="submission" date="2016-07" db="EMBL/GenBank/DDBJ databases">
        <authorList>
            <person name="Florea S."/>
            <person name="Webb J.S."/>
            <person name="Jaromczyk J."/>
            <person name="Schardl C.L."/>
        </authorList>
    </citation>
    <scope>NUCLEOTIDE SEQUENCE [LARGE SCALE GENOMIC DNA]</scope>
    <source>
        <strain evidence="3">CY1</strain>
    </source>
</reference>
<protein>
    <recommendedName>
        <fullName evidence="1">SLH domain-containing protein</fullName>
    </recommendedName>
</protein>
<proteinExistence type="predicted"/>
<name>A0A1V4HJF3_9BACL</name>
<keyword evidence="3" id="KW-1185">Reference proteome</keyword>
<dbReference type="STRING" id="1469647.BC351_26605"/>
<feature type="domain" description="SLH" evidence="1">
    <location>
        <begin position="28"/>
        <end position="91"/>
    </location>
</feature>
<dbReference type="Proteomes" id="UP000190626">
    <property type="component" value="Unassembled WGS sequence"/>
</dbReference>